<dbReference type="Pfam" id="PF15663">
    <property type="entry name" value="zf-CCCH_3"/>
    <property type="match status" value="1"/>
</dbReference>
<comment type="caution">
    <text evidence="9">The sequence shown here is derived from an EMBL/GenBank/DDBJ whole genome shotgun (WGS) entry which is preliminary data.</text>
</comment>
<dbReference type="InterPro" id="IPR041686">
    <property type="entry name" value="Znf-CCCH_3"/>
</dbReference>
<keyword evidence="10" id="KW-1185">Reference proteome</keyword>
<dbReference type="InterPro" id="IPR036855">
    <property type="entry name" value="Znf_CCCH_sf"/>
</dbReference>
<evidence type="ECO:0000256" key="6">
    <source>
        <dbReference type="PROSITE-ProRule" id="PRU00723"/>
    </source>
</evidence>
<evidence type="ECO:0000313" key="10">
    <source>
        <dbReference type="Proteomes" id="UP001418222"/>
    </source>
</evidence>
<feature type="domain" description="C3H1-type" evidence="8">
    <location>
        <begin position="37"/>
        <end position="63"/>
    </location>
</feature>
<dbReference type="AlphaFoldDB" id="A0AAP0FUX4"/>
<feature type="zinc finger region" description="C3H1-type" evidence="6">
    <location>
        <begin position="6"/>
        <end position="35"/>
    </location>
</feature>
<feature type="compositionally biased region" description="Polar residues" evidence="7">
    <location>
        <begin position="118"/>
        <end position="139"/>
    </location>
</feature>
<dbReference type="Proteomes" id="UP001418222">
    <property type="component" value="Unassembled WGS sequence"/>
</dbReference>
<evidence type="ECO:0000313" key="9">
    <source>
        <dbReference type="EMBL" id="KAK8916693.1"/>
    </source>
</evidence>
<accession>A0AAP0FUX4</accession>
<feature type="domain" description="C3H1-type" evidence="8">
    <location>
        <begin position="6"/>
        <end position="35"/>
    </location>
</feature>
<dbReference type="SMART" id="SM00356">
    <property type="entry name" value="ZnF_C3H1"/>
    <property type="match status" value="3"/>
</dbReference>
<proteinExistence type="predicted"/>
<keyword evidence="1 6" id="KW-0479">Metal-binding</keyword>
<name>A0AAP0FUX4_9ASPA</name>
<evidence type="ECO:0000256" key="4">
    <source>
        <dbReference type="ARBA" id="ARBA00022833"/>
    </source>
</evidence>
<protein>
    <submittedName>
        <fullName evidence="9">Zinc finger CCCH domain-containing protein 34</fullName>
    </submittedName>
</protein>
<feature type="domain" description="C3H1-type" evidence="8">
    <location>
        <begin position="85"/>
        <end position="112"/>
    </location>
</feature>
<evidence type="ECO:0000256" key="7">
    <source>
        <dbReference type="SAM" id="MobiDB-lite"/>
    </source>
</evidence>
<dbReference type="SUPFAM" id="SSF90229">
    <property type="entry name" value="CCCH zinc finger"/>
    <property type="match status" value="1"/>
</dbReference>
<feature type="compositionally biased region" description="Basic residues" evidence="7">
    <location>
        <begin position="437"/>
        <end position="451"/>
    </location>
</feature>
<feature type="region of interest" description="Disordered" evidence="7">
    <location>
        <begin position="364"/>
        <end position="481"/>
    </location>
</feature>
<organism evidence="9 10">
    <name type="scientific">Platanthera zijinensis</name>
    <dbReference type="NCBI Taxonomy" id="2320716"/>
    <lineage>
        <taxon>Eukaryota</taxon>
        <taxon>Viridiplantae</taxon>
        <taxon>Streptophyta</taxon>
        <taxon>Embryophyta</taxon>
        <taxon>Tracheophyta</taxon>
        <taxon>Spermatophyta</taxon>
        <taxon>Magnoliopsida</taxon>
        <taxon>Liliopsida</taxon>
        <taxon>Asparagales</taxon>
        <taxon>Orchidaceae</taxon>
        <taxon>Orchidoideae</taxon>
        <taxon>Orchideae</taxon>
        <taxon>Orchidinae</taxon>
        <taxon>Platanthera</taxon>
    </lineage>
</organism>
<dbReference type="EMBL" id="JBBWWQ010000020">
    <property type="protein sequence ID" value="KAK8916693.1"/>
    <property type="molecule type" value="Genomic_DNA"/>
</dbReference>
<sequence>MEEESQKRNTDCLYFLASPLTCKKGIECEYRHSDNARLNPRDCWYWLNGNCRNPNCAFRHPPLEGLSGIKADSFYTPSFSTAPATKSNVPCYFYFNAVCAKGEQCPFLHETFLTQKSTSKIAPESTTSRHPLENKSSAGDTGPASIELPGNPPTESLVGPIKTDNHHLNEAPRSPSVESTAPECEEPPAENPLPSVEFMDHPVQLSPYSSSEGELMKECAGQELDERWESSPGFDVLVDDGSEQLAYEDDADYQLVQNCESELRHSHLLKYDFDGSGYEHPSGYPEAGYLYDGLYENYDHIDDMYCGAEYFQRMSELTREERRIFEPIYDGLHERAMLRRVHEFDDRDDVMDLPDRLGKQRRTDARWIPFSSRKRRRTDSHGSGRERSGRRGDGSILGRLGSQVGRCPGSASSHDEDEFARNHHDRQGINQGTSRSTRSKIRERERRRRFPSRVSSEAHQGSTRDGEESARMSNGGFDGPKTLAQIKEERNRAKAEDGQDCPDRLPLRTRHVALDFEGPKPLEELLKHKSSARPQSSMRAKMENLGVDECEDDEGDDVDAFRKRLAHVLSH</sequence>
<feature type="zinc finger region" description="C3H1-type" evidence="6">
    <location>
        <begin position="85"/>
        <end position="112"/>
    </location>
</feature>
<dbReference type="GO" id="GO:0003729">
    <property type="term" value="F:mRNA binding"/>
    <property type="evidence" value="ECO:0007669"/>
    <property type="project" value="TreeGrafter"/>
</dbReference>
<dbReference type="GO" id="GO:0008270">
    <property type="term" value="F:zinc ion binding"/>
    <property type="evidence" value="ECO:0007669"/>
    <property type="project" value="UniProtKB-KW"/>
</dbReference>
<keyword evidence="3 6" id="KW-0863">Zinc-finger</keyword>
<evidence type="ECO:0000256" key="2">
    <source>
        <dbReference type="ARBA" id="ARBA00022737"/>
    </source>
</evidence>
<reference evidence="9 10" key="1">
    <citation type="journal article" date="2022" name="Nat. Plants">
        <title>Genomes of leafy and leafless Platanthera orchids illuminate the evolution of mycoheterotrophy.</title>
        <authorList>
            <person name="Li M.H."/>
            <person name="Liu K.W."/>
            <person name="Li Z."/>
            <person name="Lu H.C."/>
            <person name="Ye Q.L."/>
            <person name="Zhang D."/>
            <person name="Wang J.Y."/>
            <person name="Li Y.F."/>
            <person name="Zhong Z.M."/>
            <person name="Liu X."/>
            <person name="Yu X."/>
            <person name="Liu D.K."/>
            <person name="Tu X.D."/>
            <person name="Liu B."/>
            <person name="Hao Y."/>
            <person name="Liao X.Y."/>
            <person name="Jiang Y.T."/>
            <person name="Sun W.H."/>
            <person name="Chen J."/>
            <person name="Chen Y.Q."/>
            <person name="Ai Y."/>
            <person name="Zhai J.W."/>
            <person name="Wu S.S."/>
            <person name="Zhou Z."/>
            <person name="Hsiao Y.Y."/>
            <person name="Wu W.L."/>
            <person name="Chen Y.Y."/>
            <person name="Lin Y.F."/>
            <person name="Hsu J.L."/>
            <person name="Li C.Y."/>
            <person name="Wang Z.W."/>
            <person name="Zhao X."/>
            <person name="Zhong W.Y."/>
            <person name="Ma X.K."/>
            <person name="Ma L."/>
            <person name="Huang J."/>
            <person name="Chen G.Z."/>
            <person name="Huang M.Z."/>
            <person name="Huang L."/>
            <person name="Peng D.H."/>
            <person name="Luo Y.B."/>
            <person name="Zou S.Q."/>
            <person name="Chen S.P."/>
            <person name="Lan S."/>
            <person name="Tsai W.C."/>
            <person name="Van de Peer Y."/>
            <person name="Liu Z.J."/>
        </authorList>
    </citation>
    <scope>NUCLEOTIDE SEQUENCE [LARGE SCALE GENOMIC DNA]</scope>
    <source>
        <strain evidence="9">Lor287</strain>
    </source>
</reference>
<feature type="region of interest" description="Disordered" evidence="7">
    <location>
        <begin position="118"/>
        <end position="191"/>
    </location>
</feature>
<dbReference type="PANTHER" id="PTHR15725:SF0">
    <property type="entry name" value="ZINC FINGER CCCH DOMAIN-CONTAINING PROTEIN 32-LIKE"/>
    <property type="match status" value="1"/>
</dbReference>
<dbReference type="InterPro" id="IPR000571">
    <property type="entry name" value="Znf_CCCH"/>
</dbReference>
<keyword evidence="4 6" id="KW-0862">Zinc</keyword>
<evidence type="ECO:0000259" key="8">
    <source>
        <dbReference type="PROSITE" id="PS50103"/>
    </source>
</evidence>
<keyword evidence="5" id="KW-0238">DNA-binding</keyword>
<dbReference type="Pfam" id="PF14608">
    <property type="entry name" value="zf-CCCH_2"/>
    <property type="match status" value="1"/>
</dbReference>
<dbReference type="FunFam" id="4.10.1000.10:FF:000021">
    <property type="entry name" value="Zinc finger CCCH domain-containing protein 17"/>
    <property type="match status" value="1"/>
</dbReference>
<dbReference type="GO" id="GO:0003677">
    <property type="term" value="F:DNA binding"/>
    <property type="evidence" value="ECO:0007669"/>
    <property type="project" value="UniProtKB-KW"/>
</dbReference>
<dbReference type="PANTHER" id="PTHR15725">
    <property type="entry name" value="ZN-FINGER, C-X8-C-X5-C-X3-H TYPE-CONTAINING"/>
    <property type="match status" value="1"/>
</dbReference>
<gene>
    <name evidence="9" type="ORF">KSP39_PZI022574</name>
</gene>
<evidence type="ECO:0000256" key="3">
    <source>
        <dbReference type="ARBA" id="ARBA00022771"/>
    </source>
</evidence>
<dbReference type="Gene3D" id="4.10.1000.10">
    <property type="entry name" value="Zinc finger, CCCH-type"/>
    <property type="match status" value="1"/>
</dbReference>
<feature type="zinc finger region" description="C3H1-type" evidence="6">
    <location>
        <begin position="37"/>
        <end position="63"/>
    </location>
</feature>
<dbReference type="PROSITE" id="PS50103">
    <property type="entry name" value="ZF_C3H1"/>
    <property type="match status" value="3"/>
</dbReference>
<evidence type="ECO:0000256" key="1">
    <source>
        <dbReference type="ARBA" id="ARBA00022723"/>
    </source>
</evidence>
<keyword evidence="2" id="KW-0677">Repeat</keyword>
<feature type="compositionally biased region" description="Basic and acidic residues" evidence="7">
    <location>
        <begin position="379"/>
        <end position="393"/>
    </location>
</feature>
<evidence type="ECO:0000256" key="5">
    <source>
        <dbReference type="ARBA" id="ARBA00023125"/>
    </source>
</evidence>